<keyword evidence="3" id="KW-0378">Hydrolase</keyword>
<evidence type="ECO:0000259" key="1">
    <source>
        <dbReference type="Pfam" id="PF01863"/>
    </source>
</evidence>
<dbReference type="Proteomes" id="UP000290588">
    <property type="component" value="Unassembled WGS sequence"/>
</dbReference>
<dbReference type="Pfam" id="PF01863">
    <property type="entry name" value="YgjP-like"/>
    <property type="match status" value="1"/>
</dbReference>
<sequence length="163" mass="19392">MKYLSHYPKDLQEKIQVLIDKEKLSSYIKTKYPTAHTYTNDKALYSYVMDFKNEYFKKYQVSKVMYDGKINVINNALGMHSIVSRVQGSKLKSKNEIRVASVFKNMPEEFLQMIVVHELAHFKEREHDKAFYNLCTFVMPSYHQVEFDLRVYLTHIDLLGKLY</sequence>
<reference evidence="2 4" key="2">
    <citation type="submission" date="2018-08" db="EMBL/GenBank/DDBJ databases">
        <title>Complete genome of the Arcobacter ellisii type strain LMG 26155.</title>
        <authorList>
            <person name="Miller W.G."/>
            <person name="Yee E."/>
            <person name="Bono J.L."/>
        </authorList>
    </citation>
    <scope>NUCLEOTIDE SEQUENCE [LARGE SCALE GENOMIC DNA]</scope>
    <source>
        <strain evidence="2 4">LMG 26155</strain>
    </source>
</reference>
<dbReference type="EMBL" id="NXIG01000002">
    <property type="protein sequence ID" value="RXI32496.1"/>
    <property type="molecule type" value="Genomic_DNA"/>
</dbReference>
<dbReference type="PANTHER" id="PTHR30399:SF1">
    <property type="entry name" value="UTP PYROPHOSPHATASE"/>
    <property type="match status" value="1"/>
</dbReference>
<organism evidence="3 5">
    <name type="scientific">Arcobacter ellisii</name>
    <dbReference type="NCBI Taxonomy" id="913109"/>
    <lineage>
        <taxon>Bacteria</taxon>
        <taxon>Pseudomonadati</taxon>
        <taxon>Campylobacterota</taxon>
        <taxon>Epsilonproteobacteria</taxon>
        <taxon>Campylobacterales</taxon>
        <taxon>Arcobacteraceae</taxon>
        <taxon>Arcobacter</taxon>
    </lineage>
</organism>
<dbReference type="PANTHER" id="PTHR30399">
    <property type="entry name" value="UNCHARACTERIZED PROTEIN YGJP"/>
    <property type="match status" value="1"/>
</dbReference>
<accession>A0A347U5L0</accession>
<dbReference type="InterPro" id="IPR002725">
    <property type="entry name" value="YgjP-like_metallopeptidase"/>
</dbReference>
<dbReference type="RefSeq" id="WP_118916379.1">
    <property type="nucleotide sequence ID" value="NZ_CP032097.1"/>
</dbReference>
<protein>
    <submittedName>
        <fullName evidence="3">Metal-dependent hydrolase</fullName>
    </submittedName>
    <submittedName>
        <fullName evidence="2">Peptidase, M48 family (DUF45 domain)</fullName>
    </submittedName>
</protein>
<feature type="domain" description="YgjP-like metallopeptidase" evidence="1">
    <location>
        <begin position="66"/>
        <end position="149"/>
    </location>
</feature>
<dbReference type="CDD" id="cd07344">
    <property type="entry name" value="M48_yhfN_like"/>
    <property type="match status" value="1"/>
</dbReference>
<dbReference type="KEGG" id="aell:AELL_0446"/>
<evidence type="ECO:0000313" key="4">
    <source>
        <dbReference type="Proteomes" id="UP000262582"/>
    </source>
</evidence>
<keyword evidence="4" id="KW-1185">Reference proteome</keyword>
<dbReference type="OrthoDB" id="9000630at2"/>
<dbReference type="GO" id="GO:0016787">
    <property type="term" value="F:hydrolase activity"/>
    <property type="evidence" value="ECO:0007669"/>
    <property type="project" value="UniProtKB-KW"/>
</dbReference>
<evidence type="ECO:0000313" key="3">
    <source>
        <dbReference type="EMBL" id="RXI32496.1"/>
    </source>
</evidence>
<proteinExistence type="predicted"/>
<dbReference type="AlphaFoldDB" id="A0A347U5L0"/>
<gene>
    <name evidence="2" type="ORF">AELL_0446</name>
    <name evidence="3" type="ORF">CP962_02505</name>
</gene>
<evidence type="ECO:0000313" key="2">
    <source>
        <dbReference type="EMBL" id="AXX94138.1"/>
    </source>
</evidence>
<reference evidence="3 5" key="1">
    <citation type="submission" date="2017-09" db="EMBL/GenBank/DDBJ databases">
        <title>Genomics of the genus Arcobacter.</title>
        <authorList>
            <person name="Perez-Cataluna A."/>
            <person name="Figueras M.J."/>
            <person name="Salas-Masso N."/>
        </authorList>
    </citation>
    <scope>NUCLEOTIDE SEQUENCE [LARGE SCALE GENOMIC DNA]</scope>
    <source>
        <strain evidence="3 5">CECT 7837</strain>
    </source>
</reference>
<name>A0A347U5L0_9BACT</name>
<dbReference type="EMBL" id="CP032097">
    <property type="protein sequence ID" value="AXX94138.1"/>
    <property type="molecule type" value="Genomic_DNA"/>
</dbReference>
<dbReference type="InterPro" id="IPR053136">
    <property type="entry name" value="UTP_pyrophosphatase-like"/>
</dbReference>
<dbReference type="Gene3D" id="3.30.2010.10">
    <property type="entry name" value="Metalloproteases ('zincins'), catalytic domain"/>
    <property type="match status" value="1"/>
</dbReference>
<evidence type="ECO:0000313" key="5">
    <source>
        <dbReference type="Proteomes" id="UP000290588"/>
    </source>
</evidence>
<dbReference type="Proteomes" id="UP000262582">
    <property type="component" value="Chromosome"/>
</dbReference>